<dbReference type="PANTHER" id="PTHR42852:SF13">
    <property type="entry name" value="PROTEIN DIPZ"/>
    <property type="match status" value="1"/>
</dbReference>
<evidence type="ECO:0000313" key="3">
    <source>
        <dbReference type="Proteomes" id="UP000316852"/>
    </source>
</evidence>
<feature type="domain" description="Thioredoxin" evidence="1">
    <location>
        <begin position="30"/>
        <end position="194"/>
    </location>
</feature>
<name>A0A538T719_UNCEI</name>
<evidence type="ECO:0000259" key="1">
    <source>
        <dbReference type="PROSITE" id="PS51352"/>
    </source>
</evidence>
<dbReference type="GO" id="GO:0016209">
    <property type="term" value="F:antioxidant activity"/>
    <property type="evidence" value="ECO:0007669"/>
    <property type="project" value="InterPro"/>
</dbReference>
<dbReference type="InterPro" id="IPR050553">
    <property type="entry name" value="Thioredoxin_ResA/DsbE_sf"/>
</dbReference>
<organism evidence="2 3">
    <name type="scientific">Eiseniibacteriota bacterium</name>
    <dbReference type="NCBI Taxonomy" id="2212470"/>
    <lineage>
        <taxon>Bacteria</taxon>
        <taxon>Candidatus Eiseniibacteriota</taxon>
    </lineage>
</organism>
<accession>A0A538T719</accession>
<dbReference type="Gene3D" id="3.40.30.10">
    <property type="entry name" value="Glutaredoxin"/>
    <property type="match status" value="1"/>
</dbReference>
<dbReference type="Pfam" id="PF00578">
    <property type="entry name" value="AhpC-TSA"/>
    <property type="match status" value="1"/>
</dbReference>
<dbReference type="EMBL" id="VBOW01000022">
    <property type="protein sequence ID" value="TMQ59407.1"/>
    <property type="molecule type" value="Genomic_DNA"/>
</dbReference>
<dbReference type="PROSITE" id="PS51352">
    <property type="entry name" value="THIOREDOXIN_2"/>
    <property type="match status" value="1"/>
</dbReference>
<dbReference type="InterPro" id="IPR000866">
    <property type="entry name" value="AhpC/TSA"/>
</dbReference>
<dbReference type="InterPro" id="IPR013766">
    <property type="entry name" value="Thioredoxin_domain"/>
</dbReference>
<protein>
    <submittedName>
        <fullName evidence="2">TlpA family protein disulfide reductase</fullName>
    </submittedName>
</protein>
<dbReference type="GO" id="GO:0016491">
    <property type="term" value="F:oxidoreductase activity"/>
    <property type="evidence" value="ECO:0007669"/>
    <property type="project" value="InterPro"/>
</dbReference>
<dbReference type="SUPFAM" id="SSF52833">
    <property type="entry name" value="Thioredoxin-like"/>
    <property type="match status" value="1"/>
</dbReference>
<comment type="caution">
    <text evidence="2">The sequence shown here is derived from an EMBL/GenBank/DDBJ whole genome shotgun (WGS) entry which is preliminary data.</text>
</comment>
<dbReference type="AlphaFoldDB" id="A0A538T719"/>
<dbReference type="PANTHER" id="PTHR42852">
    <property type="entry name" value="THIOL:DISULFIDE INTERCHANGE PROTEIN DSBE"/>
    <property type="match status" value="1"/>
</dbReference>
<reference evidence="2 3" key="1">
    <citation type="journal article" date="2019" name="Nat. Microbiol.">
        <title>Mediterranean grassland soil C-N compound turnover is dependent on rainfall and depth, and is mediated by genomically divergent microorganisms.</title>
        <authorList>
            <person name="Diamond S."/>
            <person name="Andeer P.F."/>
            <person name="Li Z."/>
            <person name="Crits-Christoph A."/>
            <person name="Burstein D."/>
            <person name="Anantharaman K."/>
            <person name="Lane K.R."/>
            <person name="Thomas B.C."/>
            <person name="Pan C."/>
            <person name="Northen T.R."/>
            <person name="Banfield J.F."/>
        </authorList>
    </citation>
    <scope>NUCLEOTIDE SEQUENCE [LARGE SCALE GENOMIC DNA]</scope>
    <source>
        <strain evidence="2">WS_6</strain>
    </source>
</reference>
<dbReference type="Proteomes" id="UP000316852">
    <property type="component" value="Unassembled WGS sequence"/>
</dbReference>
<gene>
    <name evidence="2" type="ORF">E6K76_04895</name>
</gene>
<evidence type="ECO:0000313" key="2">
    <source>
        <dbReference type="EMBL" id="TMQ59407.1"/>
    </source>
</evidence>
<dbReference type="InterPro" id="IPR036249">
    <property type="entry name" value="Thioredoxin-like_sf"/>
</dbReference>
<sequence length="196" mass="22092">MAVLRIVPGAYASVVPLIFLALFALAQGADIIGLPSPDWPAERWVQGGPLRLADLRGRVVLIRFFMDARCPLCRGTAPALNELYREFAPKGMIVIGFYTPKPRPRPTTVEEVRDYVKAFGFRFPIAVDDDWGCLRRLWLDRVPEAEFTSASLLIDRKGIVRHIQAGGTYSKDSKDRRARSDYESMRSAIIKLLAER</sequence>
<proteinExistence type="predicted"/>
<dbReference type="CDD" id="cd02966">
    <property type="entry name" value="TlpA_like_family"/>
    <property type="match status" value="1"/>
</dbReference>